<organism evidence="1 2">
    <name type="scientific">Puniceibacterium sediminis</name>
    <dbReference type="NCBI Taxonomy" id="1608407"/>
    <lineage>
        <taxon>Bacteria</taxon>
        <taxon>Pseudomonadati</taxon>
        <taxon>Pseudomonadota</taxon>
        <taxon>Alphaproteobacteria</taxon>
        <taxon>Rhodobacterales</taxon>
        <taxon>Paracoccaceae</taxon>
        <taxon>Puniceibacterium</taxon>
    </lineage>
</organism>
<accession>A0A238ZKJ4</accession>
<gene>
    <name evidence="1" type="ORF">SAMN06265370_13227</name>
</gene>
<evidence type="ECO:0000313" key="1">
    <source>
        <dbReference type="EMBL" id="SNR83214.1"/>
    </source>
</evidence>
<protein>
    <submittedName>
        <fullName evidence="1">Uncharacterized protein</fullName>
    </submittedName>
</protein>
<evidence type="ECO:0000313" key="2">
    <source>
        <dbReference type="Proteomes" id="UP000198417"/>
    </source>
</evidence>
<sequence>MQAVSPTVPEIYAQICSSPALFEELMQMSDRQELVERVSSIARGAGRPDMTPEAVSVILDNDFGGLMNHEDLSDEELELVSAGTSNSCEMESNV</sequence>
<proteinExistence type="predicted"/>
<name>A0A238ZKJ4_9RHOB</name>
<dbReference type="EMBL" id="FZNN01000032">
    <property type="protein sequence ID" value="SNR83214.1"/>
    <property type="molecule type" value="Genomic_DNA"/>
</dbReference>
<dbReference type="RefSeq" id="WP_089273757.1">
    <property type="nucleotide sequence ID" value="NZ_FZNN01000032.1"/>
</dbReference>
<dbReference type="AlphaFoldDB" id="A0A238ZKJ4"/>
<reference evidence="1 2" key="1">
    <citation type="submission" date="2017-06" db="EMBL/GenBank/DDBJ databases">
        <authorList>
            <person name="Kim H.J."/>
            <person name="Triplett B.A."/>
        </authorList>
    </citation>
    <scope>NUCLEOTIDE SEQUENCE [LARGE SCALE GENOMIC DNA]</scope>
    <source>
        <strain evidence="1 2">DSM 29052</strain>
    </source>
</reference>
<dbReference type="Proteomes" id="UP000198417">
    <property type="component" value="Unassembled WGS sequence"/>
</dbReference>
<keyword evidence="2" id="KW-1185">Reference proteome</keyword>